<dbReference type="PRINTS" id="PR01415">
    <property type="entry name" value="ANKYRIN"/>
</dbReference>
<dbReference type="GO" id="GO:0010468">
    <property type="term" value="P:regulation of gene expression"/>
    <property type="evidence" value="ECO:0007669"/>
    <property type="project" value="TreeGrafter"/>
</dbReference>
<feature type="repeat" description="ANK" evidence="3">
    <location>
        <begin position="336"/>
        <end position="356"/>
    </location>
</feature>
<feature type="repeat" description="ANK" evidence="3">
    <location>
        <begin position="466"/>
        <end position="502"/>
    </location>
</feature>
<keyword evidence="2 3" id="KW-0040">ANK repeat</keyword>
<dbReference type="GO" id="GO:0005634">
    <property type="term" value="C:nucleus"/>
    <property type="evidence" value="ECO:0007669"/>
    <property type="project" value="TreeGrafter"/>
</dbReference>
<keyword evidence="1" id="KW-0677">Repeat</keyword>
<gene>
    <name evidence="4" type="ORF">NDU88_010670</name>
</gene>
<accession>A0AAV7PYL9</accession>
<dbReference type="InterPro" id="IPR036770">
    <property type="entry name" value="Ankyrin_rpt-contain_sf"/>
</dbReference>
<dbReference type="PROSITE" id="PS50297">
    <property type="entry name" value="ANK_REP_REGION"/>
    <property type="match status" value="3"/>
</dbReference>
<dbReference type="PROSITE" id="PS50088">
    <property type="entry name" value="ANK_REPEAT"/>
    <property type="match status" value="3"/>
</dbReference>
<evidence type="ECO:0008006" key="6">
    <source>
        <dbReference type="Google" id="ProtNLM"/>
    </source>
</evidence>
<name>A0AAV7PYL9_PLEWA</name>
<evidence type="ECO:0000256" key="2">
    <source>
        <dbReference type="ARBA" id="ARBA00023043"/>
    </source>
</evidence>
<dbReference type="AlphaFoldDB" id="A0AAV7PYL9"/>
<proteinExistence type="predicted"/>
<evidence type="ECO:0000256" key="1">
    <source>
        <dbReference type="ARBA" id="ARBA00022737"/>
    </source>
</evidence>
<evidence type="ECO:0000256" key="3">
    <source>
        <dbReference type="PROSITE-ProRule" id="PRU00023"/>
    </source>
</evidence>
<evidence type="ECO:0000313" key="4">
    <source>
        <dbReference type="EMBL" id="KAJ1132356.1"/>
    </source>
</evidence>
<comment type="caution">
    <text evidence="4">The sequence shown here is derived from an EMBL/GenBank/DDBJ whole genome shotgun (WGS) entry which is preliminary data.</text>
</comment>
<dbReference type="SUPFAM" id="SSF48403">
    <property type="entry name" value="Ankyrin repeat"/>
    <property type="match status" value="1"/>
</dbReference>
<feature type="repeat" description="ANK" evidence="3">
    <location>
        <begin position="303"/>
        <end position="335"/>
    </location>
</feature>
<protein>
    <recommendedName>
        <fullName evidence="6">NF-kappa-B inhibitor delta</fullName>
    </recommendedName>
</protein>
<dbReference type="InterPro" id="IPR002110">
    <property type="entry name" value="Ankyrin_rpt"/>
</dbReference>
<sequence>MSVTRQGSVTRLWCRSCSIPGGGLCHVGCEAEKEEHTARDSPRQGFVPSFVVFAFKQERSSCYSPQTVKKLLEEKRRRETGNGQATTSQVQPLLKEDSEPGQIRFSESMGTPATAECSGPFLSWPPAASSGPRWTEYHYHYSPTDDFAGPLSPYHTSLGYESVAAAGHSPPMVQHTHRSHNLGIASQFTTSEFSSEHLEANIFEEPLVSGLAWQGQSPSVPCSEQGSVPFLTPSGPLISELNLAELEQARAEIRNLDSTRLLNQDEDGDTLLHLYAAKGLRYHAYVLAEHFQEFGQLDIKEHKGKTPLLVATTANQPEIVHDLITLGADVNAVDQKGQTPLHLAASYGFPDIIKVIAAQRPQNINIEARNFEGLTPLHCAIITQNSTFKKLLAGFFATGQVQLRNQETQTCIHLLLQLGANCATQDMKSNKTVLHFAVQDGNLPMVTYFLELPKQDQHTFVNMKAHGNTALHMAAGLNGHFFQEEIIRLLLNHGADASIRNLENEQAVHLLPPGETAEQIRHMLKRSRAMSSSRHRSVSL</sequence>
<dbReference type="Gene3D" id="1.25.40.20">
    <property type="entry name" value="Ankyrin repeat-containing domain"/>
    <property type="match status" value="1"/>
</dbReference>
<evidence type="ECO:0000313" key="5">
    <source>
        <dbReference type="Proteomes" id="UP001066276"/>
    </source>
</evidence>
<dbReference type="SMART" id="SM00248">
    <property type="entry name" value="ANK"/>
    <property type="match status" value="6"/>
</dbReference>
<dbReference type="PANTHER" id="PTHR24124:SF7">
    <property type="entry name" value="NF-KAPPA-B INHIBITOR DELTA"/>
    <property type="match status" value="1"/>
</dbReference>
<dbReference type="FunFam" id="1.25.40.20:FF:000097">
    <property type="entry name" value="NF-kappa-B inhibitor zeta isoform X1"/>
    <property type="match status" value="1"/>
</dbReference>
<reference evidence="4" key="1">
    <citation type="journal article" date="2022" name="bioRxiv">
        <title>Sequencing and chromosome-scale assembly of the giantPleurodeles waltlgenome.</title>
        <authorList>
            <person name="Brown T."/>
            <person name="Elewa A."/>
            <person name="Iarovenko S."/>
            <person name="Subramanian E."/>
            <person name="Araus A.J."/>
            <person name="Petzold A."/>
            <person name="Susuki M."/>
            <person name="Suzuki K.-i.T."/>
            <person name="Hayashi T."/>
            <person name="Toyoda A."/>
            <person name="Oliveira C."/>
            <person name="Osipova E."/>
            <person name="Leigh N.D."/>
            <person name="Simon A."/>
            <person name="Yun M.H."/>
        </authorList>
    </citation>
    <scope>NUCLEOTIDE SEQUENCE</scope>
    <source>
        <strain evidence="4">20211129_DDA</strain>
        <tissue evidence="4">Liver</tissue>
    </source>
</reference>
<dbReference type="PANTHER" id="PTHR24124">
    <property type="entry name" value="ANKYRIN REPEAT FAMILY A"/>
    <property type="match status" value="1"/>
</dbReference>
<keyword evidence="5" id="KW-1185">Reference proteome</keyword>
<dbReference type="Pfam" id="PF12796">
    <property type="entry name" value="Ank_2"/>
    <property type="match status" value="2"/>
</dbReference>
<organism evidence="4 5">
    <name type="scientific">Pleurodeles waltl</name>
    <name type="common">Iberian ribbed newt</name>
    <dbReference type="NCBI Taxonomy" id="8319"/>
    <lineage>
        <taxon>Eukaryota</taxon>
        <taxon>Metazoa</taxon>
        <taxon>Chordata</taxon>
        <taxon>Craniata</taxon>
        <taxon>Vertebrata</taxon>
        <taxon>Euteleostomi</taxon>
        <taxon>Amphibia</taxon>
        <taxon>Batrachia</taxon>
        <taxon>Caudata</taxon>
        <taxon>Salamandroidea</taxon>
        <taxon>Salamandridae</taxon>
        <taxon>Pleurodelinae</taxon>
        <taxon>Pleurodeles</taxon>
    </lineage>
</organism>
<dbReference type="EMBL" id="JANPWB010000011">
    <property type="protein sequence ID" value="KAJ1132356.1"/>
    <property type="molecule type" value="Genomic_DNA"/>
</dbReference>
<dbReference type="Proteomes" id="UP001066276">
    <property type="component" value="Chromosome 7"/>
</dbReference>